<evidence type="ECO:0000256" key="5">
    <source>
        <dbReference type="ARBA" id="ARBA00023136"/>
    </source>
</evidence>
<gene>
    <name evidence="8" type="ORF">J2Z76_001002</name>
</gene>
<dbReference type="InterPro" id="IPR035906">
    <property type="entry name" value="MetI-like_sf"/>
</dbReference>
<sequence>MKLEKVLEHLYLVGMACLFATIVGLMLAVIAYISKPSRKVILWVVDVLQTIPALALLGIIMIVFGPNGTTVIIGLMLYSLLPIVRNTYVGLQNIEPGIKEAALGMGMTKIQRLIEVELPLAFPMVFTGIRIAVVTSIGTAVFGAIVGGGGLGSIINRAILIQDMETLIEATLVLMAMAIIFDFGMGYVEKKLKTRN</sequence>
<dbReference type="PANTHER" id="PTHR30177:SF4">
    <property type="entry name" value="OSMOPROTECTANT IMPORT PERMEASE PROTEIN OSMW"/>
    <property type="match status" value="1"/>
</dbReference>
<evidence type="ECO:0000313" key="8">
    <source>
        <dbReference type="EMBL" id="MBP1925145.1"/>
    </source>
</evidence>
<dbReference type="Gene3D" id="1.10.3720.10">
    <property type="entry name" value="MetI-like"/>
    <property type="match status" value="1"/>
</dbReference>
<keyword evidence="4 6" id="KW-1133">Transmembrane helix</keyword>
<feature type="transmembrane region" description="Helical" evidence="6">
    <location>
        <begin position="70"/>
        <end position="89"/>
    </location>
</feature>
<comment type="subcellular location">
    <subcellularLocation>
        <location evidence="6">Cell membrane</location>
        <topology evidence="6">Multi-pass membrane protein</topology>
    </subcellularLocation>
    <subcellularLocation>
        <location evidence="1">Membrane</location>
        <topology evidence="1">Multi-pass membrane protein</topology>
    </subcellularLocation>
</comment>
<dbReference type="RefSeq" id="WP_209510888.1">
    <property type="nucleotide sequence ID" value="NZ_JAGGKS010000002.1"/>
</dbReference>
<organism evidence="8 9">
    <name type="scientific">Sedimentibacter acidaminivorans</name>
    <dbReference type="NCBI Taxonomy" id="913099"/>
    <lineage>
        <taxon>Bacteria</taxon>
        <taxon>Bacillati</taxon>
        <taxon>Bacillota</taxon>
        <taxon>Tissierellia</taxon>
        <taxon>Sedimentibacter</taxon>
    </lineage>
</organism>
<keyword evidence="3 6" id="KW-0812">Transmembrane</keyword>
<reference evidence="8 9" key="1">
    <citation type="submission" date="2021-03" db="EMBL/GenBank/DDBJ databases">
        <title>Genomic Encyclopedia of Type Strains, Phase IV (KMG-IV): sequencing the most valuable type-strain genomes for metagenomic binning, comparative biology and taxonomic classification.</title>
        <authorList>
            <person name="Goeker M."/>
        </authorList>
    </citation>
    <scope>NUCLEOTIDE SEQUENCE [LARGE SCALE GENOMIC DNA]</scope>
    <source>
        <strain evidence="8 9">DSM 24004</strain>
    </source>
</reference>
<proteinExistence type="inferred from homology"/>
<dbReference type="Pfam" id="PF00528">
    <property type="entry name" value="BPD_transp_1"/>
    <property type="match status" value="1"/>
</dbReference>
<evidence type="ECO:0000256" key="3">
    <source>
        <dbReference type="ARBA" id="ARBA00022692"/>
    </source>
</evidence>
<keyword evidence="5 6" id="KW-0472">Membrane</keyword>
<evidence type="ECO:0000256" key="1">
    <source>
        <dbReference type="ARBA" id="ARBA00004141"/>
    </source>
</evidence>
<feature type="transmembrane region" description="Helical" evidence="6">
    <location>
        <begin position="167"/>
        <end position="188"/>
    </location>
</feature>
<accession>A0ABS4GBS3</accession>
<evidence type="ECO:0000256" key="6">
    <source>
        <dbReference type="RuleBase" id="RU363032"/>
    </source>
</evidence>
<dbReference type="InterPro" id="IPR000515">
    <property type="entry name" value="MetI-like"/>
</dbReference>
<feature type="transmembrane region" description="Helical" evidence="6">
    <location>
        <begin position="12"/>
        <end position="33"/>
    </location>
</feature>
<feature type="transmembrane region" description="Helical" evidence="6">
    <location>
        <begin position="40"/>
        <end position="64"/>
    </location>
</feature>
<dbReference type="PROSITE" id="PS50928">
    <property type="entry name" value="ABC_TM1"/>
    <property type="match status" value="1"/>
</dbReference>
<dbReference type="SUPFAM" id="SSF161098">
    <property type="entry name" value="MetI-like"/>
    <property type="match status" value="1"/>
</dbReference>
<dbReference type="PANTHER" id="PTHR30177">
    <property type="entry name" value="GLYCINE BETAINE/L-PROLINE TRANSPORT SYSTEM PERMEASE PROTEIN PROW"/>
    <property type="match status" value="1"/>
</dbReference>
<dbReference type="CDD" id="cd06261">
    <property type="entry name" value="TM_PBP2"/>
    <property type="match status" value="1"/>
</dbReference>
<dbReference type="Proteomes" id="UP001519342">
    <property type="component" value="Unassembled WGS sequence"/>
</dbReference>
<evidence type="ECO:0000256" key="2">
    <source>
        <dbReference type="ARBA" id="ARBA00022448"/>
    </source>
</evidence>
<feature type="transmembrane region" description="Helical" evidence="6">
    <location>
        <begin position="131"/>
        <end position="155"/>
    </location>
</feature>
<dbReference type="EMBL" id="JAGGKS010000002">
    <property type="protein sequence ID" value="MBP1925145.1"/>
    <property type="molecule type" value="Genomic_DNA"/>
</dbReference>
<dbReference type="InterPro" id="IPR051204">
    <property type="entry name" value="ABC_transp_perm/SBD"/>
</dbReference>
<evidence type="ECO:0000259" key="7">
    <source>
        <dbReference type="PROSITE" id="PS50928"/>
    </source>
</evidence>
<protein>
    <submittedName>
        <fullName evidence="8">Osmoprotectant transport system permease protein</fullName>
    </submittedName>
</protein>
<keyword evidence="9" id="KW-1185">Reference proteome</keyword>
<evidence type="ECO:0000256" key="4">
    <source>
        <dbReference type="ARBA" id="ARBA00022989"/>
    </source>
</evidence>
<name>A0ABS4GBS3_9FIRM</name>
<evidence type="ECO:0000313" key="9">
    <source>
        <dbReference type="Proteomes" id="UP001519342"/>
    </source>
</evidence>
<feature type="domain" description="ABC transmembrane type-1" evidence="7">
    <location>
        <begin position="6"/>
        <end position="185"/>
    </location>
</feature>
<comment type="similarity">
    <text evidence="6">Belongs to the binding-protein-dependent transport system permease family.</text>
</comment>
<comment type="caution">
    <text evidence="8">The sequence shown here is derived from an EMBL/GenBank/DDBJ whole genome shotgun (WGS) entry which is preliminary data.</text>
</comment>
<keyword evidence="2 6" id="KW-0813">Transport</keyword>